<dbReference type="Proteomes" id="UP000675880">
    <property type="component" value="Unassembled WGS sequence"/>
</dbReference>
<name>A0ABM8RGS9_9BACT</name>
<evidence type="ECO:0000313" key="2">
    <source>
        <dbReference type="Proteomes" id="UP000675880"/>
    </source>
</evidence>
<evidence type="ECO:0008006" key="3">
    <source>
        <dbReference type="Google" id="ProtNLM"/>
    </source>
</evidence>
<dbReference type="RefSeq" id="WP_343224256.1">
    <property type="nucleotide sequence ID" value="NZ_CAJNBJ010000016.1"/>
</dbReference>
<protein>
    <recommendedName>
        <fullName evidence="3">DUF4440 domain-containing protein</fullName>
    </recommendedName>
</protein>
<comment type="caution">
    <text evidence="1">The sequence shown here is derived from an EMBL/GenBank/DDBJ whole genome shotgun (WGS) entry which is preliminary data.</text>
</comment>
<organism evidence="1 2">
    <name type="scientific">Nitrospira defluvii</name>
    <dbReference type="NCBI Taxonomy" id="330214"/>
    <lineage>
        <taxon>Bacteria</taxon>
        <taxon>Pseudomonadati</taxon>
        <taxon>Nitrospirota</taxon>
        <taxon>Nitrospiria</taxon>
        <taxon>Nitrospirales</taxon>
        <taxon>Nitrospiraceae</taxon>
        <taxon>Nitrospira</taxon>
    </lineage>
</organism>
<sequence length="116" mass="13230">MDLENKSDAEILAIADPIMDNLMEASTAIDHARHVRDFTDRLKAIVTKDYLERVCRQYQTEKGTFGARTPVAVFRRPGSIAIVWRQQFTDSPGDYVAEMVLVQQGSRYLVDHVFVL</sequence>
<reference evidence="1 2" key="1">
    <citation type="submission" date="2021-02" db="EMBL/GenBank/DDBJ databases">
        <authorList>
            <person name="Han P."/>
        </authorList>
    </citation>
    <scope>NUCLEOTIDE SEQUENCE [LARGE SCALE GENOMIC DNA]</scope>
    <source>
        <strain evidence="1">Candidatus Nitrospira sp. ZN2</strain>
    </source>
</reference>
<evidence type="ECO:0000313" key="1">
    <source>
        <dbReference type="EMBL" id="CAE6752428.1"/>
    </source>
</evidence>
<accession>A0ABM8RGS9</accession>
<dbReference type="EMBL" id="CAJNBJ010000016">
    <property type="protein sequence ID" value="CAE6752428.1"/>
    <property type="molecule type" value="Genomic_DNA"/>
</dbReference>
<keyword evidence="2" id="KW-1185">Reference proteome</keyword>
<gene>
    <name evidence="1" type="ORF">NSPZN2_30238</name>
</gene>
<proteinExistence type="predicted"/>